<comment type="caution">
    <text evidence="3">The sequence shown here is derived from an EMBL/GenBank/DDBJ whole genome shotgun (WGS) entry which is preliminary data.</text>
</comment>
<keyword evidence="2" id="KW-0732">Signal</keyword>
<evidence type="ECO:0000313" key="3">
    <source>
        <dbReference type="EMBL" id="MDR6527938.1"/>
    </source>
</evidence>
<proteinExistence type="predicted"/>
<evidence type="ECO:0008006" key="5">
    <source>
        <dbReference type="Google" id="ProtNLM"/>
    </source>
</evidence>
<dbReference type="RefSeq" id="WP_202272089.1">
    <property type="nucleotide sequence ID" value="NZ_JAVDQY010000003.1"/>
</dbReference>
<protein>
    <recommendedName>
        <fullName evidence="5">Peptidase S74 domain-containing protein</fullName>
    </recommendedName>
</protein>
<keyword evidence="1" id="KW-0175">Coiled coil</keyword>
<reference evidence="3" key="1">
    <citation type="submission" date="2023-07" db="EMBL/GenBank/DDBJ databases">
        <title>Sorghum-associated microbial communities from plants grown in Nebraska, USA.</title>
        <authorList>
            <person name="Schachtman D."/>
        </authorList>
    </citation>
    <scope>NUCLEOTIDE SEQUENCE</scope>
    <source>
        <strain evidence="3">DS2360</strain>
    </source>
</reference>
<evidence type="ECO:0000256" key="2">
    <source>
        <dbReference type="SAM" id="SignalP"/>
    </source>
</evidence>
<feature type="chain" id="PRO_5042128193" description="Peptidase S74 domain-containing protein" evidence="2">
    <location>
        <begin position="19"/>
        <end position="391"/>
    </location>
</feature>
<name>A0AAE3Y9F2_9FLAO</name>
<evidence type="ECO:0000313" key="4">
    <source>
        <dbReference type="Proteomes" id="UP001184861"/>
    </source>
</evidence>
<sequence length="391" mass="41708">MKKTIFLLAVVAGFTANAQSWNLTGNGGTTPGTNFIGTTDNQSLVFKTNNAEKMKITPNGRFIFFNVTSPGMVWDKNLFFGGGTDNASGSSNTAFGMGSLTQNTTGNGNTALGNNAMSSISSGDNNVSVGQNSMRHTIDATMNVAVGMNSLEYFKQGTGNVGIGNSVMGSGSLTGDYNVGIGWDALRYLTAGKNNTVVGTSSLVSLAGGTNNIAVGSSNAKAILSGDNNIFIGNFITPYMSSPQNELNIGNWIVGNNGTIGIGQFTTQLPADGIAPDGQKYKLFVKEGIRTERVKVDIAANNGWADYVFEKDYKLMPLNDLAQFIDKNGHLPEVPTTEEAIKNGIELKEMNILLLKKVEELTLHLIDQNKELKAQKMEIETLKKQVNSSKQ</sequence>
<dbReference type="AlphaFoldDB" id="A0AAE3Y9F2"/>
<feature type="signal peptide" evidence="2">
    <location>
        <begin position="1"/>
        <end position="18"/>
    </location>
</feature>
<feature type="coiled-coil region" evidence="1">
    <location>
        <begin position="355"/>
        <end position="389"/>
    </location>
</feature>
<dbReference type="EMBL" id="JAVDQY010000003">
    <property type="protein sequence ID" value="MDR6527938.1"/>
    <property type="molecule type" value="Genomic_DNA"/>
</dbReference>
<organism evidence="3 4">
    <name type="scientific">Chryseobacterium rhizosphaerae</name>
    <dbReference type="NCBI Taxonomy" id="395937"/>
    <lineage>
        <taxon>Bacteria</taxon>
        <taxon>Pseudomonadati</taxon>
        <taxon>Bacteroidota</taxon>
        <taxon>Flavobacteriia</taxon>
        <taxon>Flavobacteriales</taxon>
        <taxon>Weeksellaceae</taxon>
        <taxon>Chryseobacterium group</taxon>
        <taxon>Chryseobacterium</taxon>
    </lineage>
</organism>
<gene>
    <name evidence="3" type="ORF">J2787_003330</name>
</gene>
<dbReference type="Proteomes" id="UP001184861">
    <property type="component" value="Unassembled WGS sequence"/>
</dbReference>
<evidence type="ECO:0000256" key="1">
    <source>
        <dbReference type="SAM" id="Coils"/>
    </source>
</evidence>
<accession>A0AAE3Y9F2</accession>